<dbReference type="PANTHER" id="PTHR24235:SF12">
    <property type="entry name" value="G-PROTEIN COUPLED RECEPTORS FAMILY 1 PROFILE DOMAIN-CONTAINING PROTEIN"/>
    <property type="match status" value="1"/>
</dbReference>
<evidence type="ECO:0000256" key="5">
    <source>
        <dbReference type="ARBA" id="ARBA00023040"/>
    </source>
</evidence>
<dbReference type="PROSITE" id="PS50262">
    <property type="entry name" value="G_PROTEIN_RECEP_F1_2"/>
    <property type="match status" value="1"/>
</dbReference>
<evidence type="ECO:0000256" key="1">
    <source>
        <dbReference type="ARBA" id="ARBA00004141"/>
    </source>
</evidence>
<organism evidence="11 12">
    <name type="scientific">Exocentrus adspersus</name>
    <dbReference type="NCBI Taxonomy" id="1586481"/>
    <lineage>
        <taxon>Eukaryota</taxon>
        <taxon>Metazoa</taxon>
        <taxon>Ecdysozoa</taxon>
        <taxon>Arthropoda</taxon>
        <taxon>Hexapoda</taxon>
        <taxon>Insecta</taxon>
        <taxon>Pterygota</taxon>
        <taxon>Neoptera</taxon>
        <taxon>Endopterygota</taxon>
        <taxon>Coleoptera</taxon>
        <taxon>Polyphaga</taxon>
        <taxon>Cucujiformia</taxon>
        <taxon>Chrysomeloidea</taxon>
        <taxon>Cerambycidae</taxon>
        <taxon>Lamiinae</taxon>
        <taxon>Acanthocinini</taxon>
        <taxon>Exocentrus</taxon>
    </lineage>
</organism>
<dbReference type="SUPFAM" id="SSF81321">
    <property type="entry name" value="Family A G protein-coupled receptor-like"/>
    <property type="match status" value="1"/>
</dbReference>
<dbReference type="InterPro" id="IPR017452">
    <property type="entry name" value="GPCR_Rhodpsn_7TM"/>
</dbReference>
<evidence type="ECO:0000313" key="11">
    <source>
        <dbReference type="EMBL" id="KAJ8916121.1"/>
    </source>
</evidence>
<feature type="transmembrane region" description="Helical" evidence="9">
    <location>
        <begin position="58"/>
        <end position="78"/>
    </location>
</feature>
<feature type="transmembrane region" description="Helical" evidence="9">
    <location>
        <begin position="169"/>
        <end position="188"/>
    </location>
</feature>
<keyword evidence="3 9" id="KW-0812">Transmembrane</keyword>
<evidence type="ECO:0000256" key="6">
    <source>
        <dbReference type="ARBA" id="ARBA00023136"/>
    </source>
</evidence>
<comment type="subcellular location">
    <subcellularLocation>
        <location evidence="1">Membrane</location>
        <topology evidence="1">Multi-pass membrane protein</topology>
    </subcellularLocation>
</comment>
<evidence type="ECO:0000256" key="7">
    <source>
        <dbReference type="ARBA" id="ARBA00023170"/>
    </source>
</evidence>
<gene>
    <name evidence="11" type="ORF">NQ315_004488</name>
</gene>
<evidence type="ECO:0000313" key="12">
    <source>
        <dbReference type="Proteomes" id="UP001159042"/>
    </source>
</evidence>
<dbReference type="Proteomes" id="UP001159042">
    <property type="component" value="Unassembled WGS sequence"/>
</dbReference>
<dbReference type="PANTHER" id="PTHR24235">
    <property type="entry name" value="NEUROPEPTIDE Y RECEPTOR"/>
    <property type="match status" value="1"/>
</dbReference>
<dbReference type="Pfam" id="PF00001">
    <property type="entry name" value="7tm_1"/>
    <property type="match status" value="1"/>
</dbReference>
<feature type="transmembrane region" description="Helical" evidence="9">
    <location>
        <begin position="314"/>
        <end position="335"/>
    </location>
</feature>
<evidence type="ECO:0000256" key="8">
    <source>
        <dbReference type="ARBA" id="ARBA00023224"/>
    </source>
</evidence>
<feature type="transmembrane region" description="Helical" evidence="9">
    <location>
        <begin position="263"/>
        <end position="287"/>
    </location>
</feature>
<keyword evidence="7" id="KW-0675">Receptor</keyword>
<dbReference type="InterPro" id="IPR000276">
    <property type="entry name" value="GPCR_Rhodpsn"/>
</dbReference>
<dbReference type="Gene3D" id="1.20.1070.10">
    <property type="entry name" value="Rhodopsin 7-helix transmembrane proteins"/>
    <property type="match status" value="1"/>
</dbReference>
<evidence type="ECO:0000256" key="2">
    <source>
        <dbReference type="ARBA" id="ARBA00010663"/>
    </source>
</evidence>
<accession>A0AAV8VQV0</accession>
<feature type="transmembrane region" description="Helical" evidence="9">
    <location>
        <begin position="129"/>
        <end position="148"/>
    </location>
</feature>
<comment type="similarity">
    <text evidence="2">Belongs to the G-protein coupled receptor 1 family.</text>
</comment>
<evidence type="ECO:0000259" key="10">
    <source>
        <dbReference type="PROSITE" id="PS50262"/>
    </source>
</evidence>
<comment type="caution">
    <text evidence="11">The sequence shown here is derived from an EMBL/GenBank/DDBJ whole genome shotgun (WGS) entry which is preliminary data.</text>
</comment>
<keyword evidence="6 9" id="KW-0472">Membrane</keyword>
<proteinExistence type="inferred from homology"/>
<evidence type="ECO:0000256" key="4">
    <source>
        <dbReference type="ARBA" id="ARBA00022989"/>
    </source>
</evidence>
<keyword evidence="8" id="KW-0807">Transducer</keyword>
<keyword evidence="4 9" id="KW-1133">Transmembrane helix</keyword>
<keyword evidence="12" id="KW-1185">Reference proteome</keyword>
<keyword evidence="5" id="KW-0297">G-protein coupled receptor</keyword>
<protein>
    <recommendedName>
        <fullName evidence="10">G-protein coupled receptors family 1 profile domain-containing protein</fullName>
    </recommendedName>
</protein>
<dbReference type="AlphaFoldDB" id="A0AAV8VQV0"/>
<reference evidence="11 12" key="1">
    <citation type="journal article" date="2023" name="Insect Mol. Biol.">
        <title>Genome sequencing provides insights into the evolution of gene families encoding plant cell wall-degrading enzymes in longhorned beetles.</title>
        <authorList>
            <person name="Shin N.R."/>
            <person name="Okamura Y."/>
            <person name="Kirsch R."/>
            <person name="Pauchet Y."/>
        </authorList>
    </citation>
    <scope>NUCLEOTIDE SEQUENCE [LARGE SCALE GENOMIC DNA]</scope>
    <source>
        <strain evidence="11">EAD_L_NR</strain>
    </source>
</reference>
<dbReference type="GO" id="GO:0004930">
    <property type="term" value="F:G protein-coupled receptor activity"/>
    <property type="evidence" value="ECO:0007669"/>
    <property type="project" value="UniProtKB-KW"/>
</dbReference>
<sequence>MFKLNRPVVSSFSTNLDMISLMTANTSNISGIDFSHMPFINVIWITKDASELVIKTSIFLPVVIFGLFGNILVIYILVKNQHIRTPTNLLIGNMALADLLSLLIDPWVVLTYDFFQNYQLGKVGCQGESAMECSILIASVISMSAITYDRLTAIVLPKETRLNSRGAKIVIAITWIVGILLSIPFVIYRTYRERKWLDFLEKYCTEKTIVLNMYWYVIITILVWLPLTIQLICYASILIKLNKYEKILQRKLQQNHVSYKKRAAKMMFVVIITFMICRLPFTVLIIYRHQLLKVKKLSTSNDVKNQVNGIYHTLWFTSKFLIFLNAAINPFIYGVNNDKFQRAFKTTKLSKWLFPPRSVKSITKPDENQKSSQDSSSNYTVFFIFKRKAKVQEPPTKVNVIGNTK</sequence>
<feature type="domain" description="G-protein coupled receptors family 1 profile" evidence="10">
    <location>
        <begin position="69"/>
        <end position="333"/>
    </location>
</feature>
<dbReference type="GO" id="GO:0016020">
    <property type="term" value="C:membrane"/>
    <property type="evidence" value="ECO:0007669"/>
    <property type="project" value="UniProtKB-SubCell"/>
</dbReference>
<evidence type="ECO:0000256" key="3">
    <source>
        <dbReference type="ARBA" id="ARBA00022692"/>
    </source>
</evidence>
<name>A0AAV8VQV0_9CUCU</name>
<feature type="transmembrane region" description="Helical" evidence="9">
    <location>
        <begin position="213"/>
        <end position="242"/>
    </location>
</feature>
<dbReference type="SMART" id="SM01381">
    <property type="entry name" value="7TM_GPCR_Srsx"/>
    <property type="match status" value="1"/>
</dbReference>
<dbReference type="PRINTS" id="PR00237">
    <property type="entry name" value="GPCRRHODOPSN"/>
</dbReference>
<evidence type="ECO:0000256" key="9">
    <source>
        <dbReference type="SAM" id="Phobius"/>
    </source>
</evidence>
<dbReference type="EMBL" id="JANEYG010000045">
    <property type="protein sequence ID" value="KAJ8916121.1"/>
    <property type="molecule type" value="Genomic_DNA"/>
</dbReference>
<feature type="transmembrane region" description="Helical" evidence="9">
    <location>
        <begin position="90"/>
        <end position="109"/>
    </location>
</feature>